<feature type="compositionally biased region" description="Low complexity" evidence="1">
    <location>
        <begin position="987"/>
        <end position="1014"/>
    </location>
</feature>
<sequence length="1355" mass="156456">MNNISWILSILIIIILLLIPLQRCIHGFIMEYSSLKNIREGVEYWRLRSLDLGPCLQEGDAYCMRRVANSMCSLEKNECFCKPGYVSIQESYGITCKTLLTNLKCQVDSDCIHVVNSACHPGAGYCACPGGTIYVSQDNACRQSAENNQNPFCLKCRQANGVCYHYTSNQISNSNEMKRYKRYEYKDHKLIPFNSPVDVIFKEILQYSENTETYGCSCPHNTGMLVSFSMNDITTNINHSHLQKPHHSTSFNKLDENISLSTYQLVQQQFPQWYFCKAIMVDLWEYCNNIDLLCRTKNARCIRTDNELDLIQFTCQCIPGYIPVYQNHLDYHECFRQLEANHSSCSSCIHSNGKCYTMNEQDIESSIGCLCPNNLQSMITSSTQTNVIQHTTTTTTNNNNNNNIPIDSNNDEIINNNDNDNDLQNHYKSMLSQTTIMEYEVCGENLVHVFCQRHLLEICFLPMNQSPFENLAENLQLHHSIAFITNLTIYQKLINTCILNIKNSGLYHKQWNSTILNYNKFNTKHIWCKTIDWRQESTNIPCGLSITEYMTGDLYTGYLAIITNQEYRNHEVDLLFQFTCKTNNDVPHRVPGQVFERNIKVNRQDLLDDSPWPKLDVKFTVKDENGQSVQTILESTPIRFEAELIDELNVYKAITVEECYMIDRIKSGQRNEDSKETLLLYKGCPMFKSNLNNQSIIGFNFQTNQYDNEKVLIFQPNNNNNNLYQLQTGLFHLYLNKQSIIDLDITQSINKTIKMIKPNIEKINTSKINKNVTMINNKPMKLINKQMNLLDDIYKEKLNEIGYRIHELKFTCIFRICKQLAWCSWPSACDSTISSLNNPRITFLPPSLRIIQRSIPLYLIESIPSSQLPVKKQVKSRICGELYCSNTLHILLMMSLVGILTCLMGVMGMLLARKYRHHLNQTRNSLIQSKSITTKQNHCVETDKNYYNPIKQSSISQYIIHKPQCQSDQQIDNEIFKSLLTVDNHITNNNNNNNTSSVSNTSSSSNSNSSNNNNQPYTMDIKDCCKYWLNEHSYANPLLLQRSLPHDLPLHQHHHRHHLHHHHHQQPYQQHQLYHSQCQQHQQPSQYQLQHYQISPSSTMATPSHCSCLNETLFTDNKIIQNLSNYYTLKGYTTLPITTSNTFTSFKSIENSRQNDDYRLLNRTTTAFILEPTHTMISSINSSNTTTTTTSTVTTISNNDTHNYGNNNNMSINTMSNIHESITSSYPTTNISSNNNNSIIYCSDQLTDSYPHSSIQLQDDVILFQNNNNNNSTNELNNNQWCTIKNVQFINNKSNHLSLQSQYKKLSTFDDTIYFGIDYHNPNCTINPVIETIQLDTNELQHNQIQSQFIQQSLK</sequence>
<comment type="caution">
    <text evidence="3">The sequence shown here is derived from an EMBL/GenBank/DDBJ whole genome shotgun (WGS) entry which is preliminary data.</text>
</comment>
<dbReference type="KEGG" id="shx:MS3_00008441"/>
<evidence type="ECO:0000313" key="3">
    <source>
        <dbReference type="EMBL" id="KAH9581246.1"/>
    </source>
</evidence>
<reference evidence="3" key="1">
    <citation type="journal article" date="2012" name="Nat. Genet.">
        <title>Whole-genome sequence of Schistosoma haematobium.</title>
        <authorList>
            <person name="Young N.D."/>
            <person name="Jex A.R."/>
            <person name="Li B."/>
            <person name="Liu S."/>
            <person name="Yang L."/>
            <person name="Xiong Z."/>
            <person name="Li Y."/>
            <person name="Cantacessi C."/>
            <person name="Hall R.S."/>
            <person name="Xu X."/>
            <person name="Chen F."/>
            <person name="Wu X."/>
            <person name="Zerlotini A."/>
            <person name="Oliveira G."/>
            <person name="Hofmann A."/>
            <person name="Zhang G."/>
            <person name="Fang X."/>
            <person name="Kang Y."/>
            <person name="Campbell B.E."/>
            <person name="Loukas A."/>
            <person name="Ranganathan S."/>
            <person name="Rollinson D."/>
            <person name="Rinaldi G."/>
            <person name="Brindley P.J."/>
            <person name="Yang H."/>
            <person name="Wang J."/>
            <person name="Wang J."/>
            <person name="Gasser R.B."/>
        </authorList>
    </citation>
    <scope>NUCLEOTIDE SEQUENCE</scope>
</reference>
<dbReference type="RefSeq" id="XP_051065394.1">
    <property type="nucleotide sequence ID" value="XM_051216779.1"/>
</dbReference>
<organism evidence="3 4">
    <name type="scientific">Schistosoma haematobium</name>
    <name type="common">Blood fluke</name>
    <dbReference type="NCBI Taxonomy" id="6185"/>
    <lineage>
        <taxon>Eukaryota</taxon>
        <taxon>Metazoa</taxon>
        <taxon>Spiralia</taxon>
        <taxon>Lophotrochozoa</taxon>
        <taxon>Platyhelminthes</taxon>
        <taxon>Trematoda</taxon>
        <taxon>Digenea</taxon>
        <taxon>Strigeidida</taxon>
        <taxon>Schistosomatoidea</taxon>
        <taxon>Schistosomatidae</taxon>
        <taxon>Schistosoma</taxon>
    </lineage>
</organism>
<dbReference type="EMBL" id="AMPZ03000006">
    <property type="protein sequence ID" value="KAH9581246.1"/>
    <property type="molecule type" value="Genomic_DNA"/>
</dbReference>
<dbReference type="GeneID" id="24593216"/>
<feature type="region of interest" description="Disordered" evidence="1">
    <location>
        <begin position="1052"/>
        <end position="1074"/>
    </location>
</feature>
<gene>
    <name evidence="3" type="ORF">MS3_00008441</name>
</gene>
<evidence type="ECO:0000256" key="1">
    <source>
        <dbReference type="SAM" id="MobiDB-lite"/>
    </source>
</evidence>
<keyword evidence="2" id="KW-0472">Membrane</keyword>
<reference evidence="3" key="3">
    <citation type="submission" date="2021-06" db="EMBL/GenBank/DDBJ databases">
        <title>Chromosome-level genome assembly for S. haematobium.</title>
        <authorList>
            <person name="Stroehlein A.J."/>
        </authorList>
    </citation>
    <scope>NUCLEOTIDE SEQUENCE</scope>
</reference>
<reference evidence="3" key="2">
    <citation type="journal article" date="2019" name="Gigascience">
        <title>High-quality Schistosoma haematobium genome achieved by single-molecule and long-range sequencing.</title>
        <authorList>
            <person name="Stroehlein A.J."/>
            <person name="Korhonen P.K."/>
            <person name="Chong T.M."/>
            <person name="Lim Y.L."/>
            <person name="Chan K.G."/>
            <person name="Webster B."/>
            <person name="Rollinson D."/>
            <person name="Brindley P.J."/>
            <person name="Gasser R.B."/>
            <person name="Young N.D."/>
        </authorList>
    </citation>
    <scope>NUCLEOTIDE SEQUENCE</scope>
</reference>
<protein>
    <submittedName>
        <fullName evidence="3">Uncharacterized protein</fullName>
    </submittedName>
</protein>
<evidence type="ECO:0000256" key="2">
    <source>
        <dbReference type="SAM" id="Phobius"/>
    </source>
</evidence>
<name>A0A922LF93_SCHHA</name>
<dbReference type="CTD" id="24593216"/>
<dbReference type="Proteomes" id="UP000471633">
    <property type="component" value="Unassembled WGS sequence"/>
</dbReference>
<feature type="transmembrane region" description="Helical" evidence="2">
    <location>
        <begin position="888"/>
        <end position="912"/>
    </location>
</feature>
<keyword evidence="2" id="KW-1133">Transmembrane helix</keyword>
<keyword evidence="2" id="KW-0812">Transmembrane</keyword>
<feature type="compositionally biased region" description="Basic residues" evidence="1">
    <location>
        <begin position="1052"/>
        <end position="1065"/>
    </location>
</feature>
<evidence type="ECO:0000313" key="4">
    <source>
        <dbReference type="Proteomes" id="UP000471633"/>
    </source>
</evidence>
<accession>A0A922LF93</accession>
<keyword evidence="4" id="KW-1185">Reference proteome</keyword>
<proteinExistence type="predicted"/>
<feature type="region of interest" description="Disordered" evidence="1">
    <location>
        <begin position="987"/>
        <end position="1015"/>
    </location>
</feature>
<reference evidence="3" key="4">
    <citation type="journal article" date="2022" name="PLoS Pathog.">
        <title>Chromosome-level genome of Schistosoma haematobium underpins genome-wide explorations of molecular variation.</title>
        <authorList>
            <person name="Stroehlein A.J."/>
            <person name="Korhonen P.K."/>
            <person name="Lee V.V."/>
            <person name="Ralph S.A."/>
            <person name="Mentink-Kane M."/>
            <person name="You H."/>
            <person name="McManus D.P."/>
            <person name="Tchuente L.T."/>
            <person name="Stothard J.R."/>
            <person name="Kaur P."/>
            <person name="Dudchenko O."/>
            <person name="Aiden E.L."/>
            <person name="Yang B."/>
            <person name="Yang H."/>
            <person name="Emery A.M."/>
            <person name="Webster B.L."/>
            <person name="Brindley P.J."/>
            <person name="Rollinson D."/>
            <person name="Chang B.C.H."/>
            <person name="Gasser R.B."/>
            <person name="Young N.D."/>
        </authorList>
    </citation>
    <scope>NUCLEOTIDE SEQUENCE</scope>
</reference>